<gene>
    <name evidence="3" type="primary">yopD</name>
    <name evidence="3" type="ORF">WL1483_3018</name>
</gene>
<feature type="transmembrane region" description="Helical" evidence="2">
    <location>
        <begin position="123"/>
        <end position="144"/>
    </location>
</feature>
<dbReference type="Proteomes" id="UP000058114">
    <property type="component" value="Chromosome"/>
</dbReference>
<keyword evidence="2" id="KW-1133">Transmembrane helix</keyword>
<dbReference type="NCBIfam" id="NF038055">
    <property type="entry name" value="T3SS_SctB_pilot"/>
    <property type="match status" value="1"/>
</dbReference>
<evidence type="ECO:0000256" key="2">
    <source>
        <dbReference type="SAM" id="Phobius"/>
    </source>
</evidence>
<feature type="region of interest" description="Disordered" evidence="1">
    <location>
        <begin position="17"/>
        <end position="56"/>
    </location>
</feature>
<evidence type="ECO:0000313" key="3">
    <source>
        <dbReference type="EMBL" id="ALP42437.1"/>
    </source>
</evidence>
<name>A0A0S2SL51_9GAMM</name>
<dbReference type="InterPro" id="IPR008898">
    <property type="entry name" value="YopD-like"/>
</dbReference>
<reference evidence="4" key="1">
    <citation type="submission" date="2015-10" db="EMBL/GenBank/DDBJ databases">
        <title>Complete Genome Sequence of Aeromonas schubertii strain WL1483.</title>
        <authorList>
            <person name="Liu L."/>
        </authorList>
    </citation>
    <scope>NUCLEOTIDE SEQUENCE [LARGE SCALE GENOMIC DNA]</scope>
    <source>
        <strain evidence="4">WL1483</strain>
    </source>
</reference>
<evidence type="ECO:0000256" key="1">
    <source>
        <dbReference type="SAM" id="MobiDB-lite"/>
    </source>
</evidence>
<accession>A0A0S2SL51</accession>
<feature type="compositionally biased region" description="Polar residues" evidence="1">
    <location>
        <begin position="32"/>
        <end position="49"/>
    </location>
</feature>
<proteinExistence type="predicted"/>
<reference evidence="3 4" key="2">
    <citation type="journal article" date="2016" name="Genome Announc.">
        <title>Complete Genome Sequence of the Highly Virulent Aeromonas schubertii Strain WL1483, Isolated from Diseased Snakehead Fish (Channa argus) in China.</title>
        <authorList>
            <person name="Liu L."/>
            <person name="Li N."/>
            <person name="Zhang D."/>
            <person name="Fu X."/>
            <person name="Shi C."/>
            <person name="Lin Q."/>
            <person name="Hao G."/>
        </authorList>
    </citation>
    <scope>NUCLEOTIDE SEQUENCE [LARGE SCALE GENOMIC DNA]</scope>
    <source>
        <strain evidence="3 4">WL1483</strain>
    </source>
</reference>
<evidence type="ECO:0000313" key="4">
    <source>
        <dbReference type="Proteomes" id="UP000058114"/>
    </source>
</evidence>
<dbReference type="Pfam" id="PF05844">
    <property type="entry name" value="YopD"/>
    <property type="match status" value="1"/>
</dbReference>
<dbReference type="RefSeq" id="WP_082634803.1">
    <property type="nucleotide sequence ID" value="NZ_CP013067.1"/>
</dbReference>
<dbReference type="AlphaFoldDB" id="A0A0S2SL51"/>
<keyword evidence="2" id="KW-0812">Transmembrane</keyword>
<dbReference type="EMBL" id="CP013067">
    <property type="protein sequence ID" value="ALP42437.1"/>
    <property type="molecule type" value="Genomic_DNA"/>
</dbReference>
<protein>
    <submittedName>
        <fullName evidence="3">AopD protein</fullName>
    </submittedName>
</protein>
<organism evidence="3 4">
    <name type="scientific">Aeromonas schubertii</name>
    <dbReference type="NCBI Taxonomy" id="652"/>
    <lineage>
        <taxon>Bacteria</taxon>
        <taxon>Pseudomonadati</taxon>
        <taxon>Pseudomonadota</taxon>
        <taxon>Gammaproteobacteria</taxon>
        <taxon>Aeromonadales</taxon>
        <taxon>Aeromonadaceae</taxon>
        <taxon>Aeromonas</taxon>
    </lineage>
</organism>
<dbReference type="PATRIC" id="fig|652.5.peg.1921"/>
<sequence length="298" mass="31978">MNGINNDYSVNTGYVPAAGNDGVDGSQGAARANTTHEAGNSQGANTPAPQSRPELIRPNQGLDVSLLTKGSKELDSTLSIMSLLFEMARRAREMGLLQRDMENQAVVSAQKDQVNEMRSGAKLMIAMAVVSGVMTGISAITGGFSMSKSAKAIKQDKALNANIAGRQKELNQIGDIKKAAGLEMGDAGNDLMGRIKSDKAALKTLNKKFEANNGRQQLFNTVIQGGTQMANSAVQLHQGYSQADAKEDEVRSSVAQTQKQKVEDQMNFQNSFMKDVLQMMQQYAQSHNQAMRAAFGVA</sequence>
<dbReference type="KEGG" id="asr:WL1483_3018"/>
<keyword evidence="2" id="KW-0472">Membrane</keyword>